<comment type="caution">
    <text evidence="1">The sequence shown here is derived from an EMBL/GenBank/DDBJ whole genome shotgun (WGS) entry which is preliminary data.</text>
</comment>
<gene>
    <name evidence="1" type="ORF">AKAME5_002259700</name>
</gene>
<keyword evidence="2" id="KW-1185">Reference proteome</keyword>
<proteinExistence type="predicted"/>
<dbReference type="EMBL" id="BRZM01000553">
    <property type="protein sequence ID" value="GLD71276.1"/>
    <property type="molecule type" value="Genomic_DNA"/>
</dbReference>
<protein>
    <submittedName>
        <fullName evidence="1">Nidogen-1-like protein</fullName>
    </submittedName>
</protein>
<evidence type="ECO:0000313" key="1">
    <source>
        <dbReference type="EMBL" id="GLD71276.1"/>
    </source>
</evidence>
<evidence type="ECO:0000313" key="2">
    <source>
        <dbReference type="Proteomes" id="UP001279410"/>
    </source>
</evidence>
<name>A0AAD3NE50_LATJO</name>
<dbReference type="Proteomes" id="UP001279410">
    <property type="component" value="Unassembled WGS sequence"/>
</dbReference>
<accession>A0AAD3NE50</accession>
<dbReference type="AlphaFoldDB" id="A0AAD3NE50"/>
<organism evidence="1 2">
    <name type="scientific">Lates japonicus</name>
    <name type="common">Japanese lates</name>
    <dbReference type="NCBI Taxonomy" id="270547"/>
    <lineage>
        <taxon>Eukaryota</taxon>
        <taxon>Metazoa</taxon>
        <taxon>Chordata</taxon>
        <taxon>Craniata</taxon>
        <taxon>Vertebrata</taxon>
        <taxon>Euteleostomi</taxon>
        <taxon>Actinopterygii</taxon>
        <taxon>Neopterygii</taxon>
        <taxon>Teleostei</taxon>
        <taxon>Neoteleostei</taxon>
        <taxon>Acanthomorphata</taxon>
        <taxon>Carangaria</taxon>
        <taxon>Carangaria incertae sedis</taxon>
        <taxon>Centropomidae</taxon>
        <taxon>Lates</taxon>
    </lineage>
</organism>
<sequence>MDLWLLSSLRETPFQLVLPTDLSSSRPSLYPRGGLQFPSTSVDAESKLFEAGFNKGLVKGWFRPQDVINHQR</sequence>
<reference evidence="1" key="1">
    <citation type="submission" date="2022-08" db="EMBL/GenBank/DDBJ databases">
        <title>Genome sequencing of akame (Lates japonicus).</title>
        <authorList>
            <person name="Hashiguchi Y."/>
            <person name="Takahashi H."/>
        </authorList>
    </citation>
    <scope>NUCLEOTIDE SEQUENCE</scope>
    <source>
        <strain evidence="1">Kochi</strain>
    </source>
</reference>